<accession>A0ABQ5HRR2</accession>
<evidence type="ECO:0000313" key="1">
    <source>
        <dbReference type="EMBL" id="GJT90489.1"/>
    </source>
</evidence>
<evidence type="ECO:0000313" key="2">
    <source>
        <dbReference type="Proteomes" id="UP001151760"/>
    </source>
</evidence>
<organism evidence="1 2">
    <name type="scientific">Tanacetum coccineum</name>
    <dbReference type="NCBI Taxonomy" id="301880"/>
    <lineage>
        <taxon>Eukaryota</taxon>
        <taxon>Viridiplantae</taxon>
        <taxon>Streptophyta</taxon>
        <taxon>Embryophyta</taxon>
        <taxon>Tracheophyta</taxon>
        <taxon>Spermatophyta</taxon>
        <taxon>Magnoliopsida</taxon>
        <taxon>eudicotyledons</taxon>
        <taxon>Gunneridae</taxon>
        <taxon>Pentapetalae</taxon>
        <taxon>asterids</taxon>
        <taxon>campanulids</taxon>
        <taxon>Asterales</taxon>
        <taxon>Asteraceae</taxon>
        <taxon>Asteroideae</taxon>
        <taxon>Anthemideae</taxon>
        <taxon>Anthemidinae</taxon>
        <taxon>Tanacetum</taxon>
    </lineage>
</organism>
<sequence>VDDTKSQTGYVLILNGGVDWKSTKKFIYRLGVVPTNEEPMKMYCDNTGAITIANESGITKGA</sequence>
<gene>
    <name evidence="1" type="ORF">Tco_1079334</name>
</gene>
<reference evidence="1" key="1">
    <citation type="journal article" date="2022" name="Int. J. Mol. Sci.">
        <title>Draft Genome of Tanacetum Coccineum: Genomic Comparison of Closely Related Tanacetum-Family Plants.</title>
        <authorList>
            <person name="Yamashiro T."/>
            <person name="Shiraishi A."/>
            <person name="Nakayama K."/>
            <person name="Satake H."/>
        </authorList>
    </citation>
    <scope>NUCLEOTIDE SEQUENCE</scope>
</reference>
<name>A0ABQ5HRR2_9ASTR</name>
<dbReference type="EMBL" id="BQNB010019926">
    <property type="protein sequence ID" value="GJT90489.1"/>
    <property type="molecule type" value="Genomic_DNA"/>
</dbReference>
<comment type="caution">
    <text evidence="1">The sequence shown here is derived from an EMBL/GenBank/DDBJ whole genome shotgun (WGS) entry which is preliminary data.</text>
</comment>
<reference evidence="1" key="2">
    <citation type="submission" date="2022-01" db="EMBL/GenBank/DDBJ databases">
        <authorList>
            <person name="Yamashiro T."/>
            <person name="Shiraishi A."/>
            <person name="Satake H."/>
            <person name="Nakayama K."/>
        </authorList>
    </citation>
    <scope>NUCLEOTIDE SEQUENCE</scope>
</reference>
<protein>
    <submittedName>
        <fullName evidence="1">Uncharacterized protein</fullName>
    </submittedName>
</protein>
<keyword evidence="2" id="KW-1185">Reference proteome</keyword>
<proteinExistence type="predicted"/>
<feature type="non-terminal residue" evidence="1">
    <location>
        <position position="1"/>
    </location>
</feature>
<dbReference type="Proteomes" id="UP001151760">
    <property type="component" value="Unassembled WGS sequence"/>
</dbReference>